<feature type="domain" description="WWE" evidence="11">
    <location>
        <begin position="1"/>
        <end position="82"/>
    </location>
</feature>
<evidence type="ECO:0000256" key="3">
    <source>
        <dbReference type="ARBA" id="ARBA00022525"/>
    </source>
</evidence>
<proteinExistence type="inferred from homology"/>
<comment type="caution">
    <text evidence="12">The sequence shown here is derived from an EMBL/GenBank/DDBJ whole genome shotgun (WGS) entry which is preliminary data.</text>
</comment>
<evidence type="ECO:0000313" key="15">
    <source>
        <dbReference type="EMBL" id="CAF3918343.1"/>
    </source>
</evidence>
<evidence type="ECO:0000313" key="12">
    <source>
        <dbReference type="EMBL" id="CAF2092418.1"/>
    </source>
</evidence>
<name>A0A816T2R9_9BILA</name>
<dbReference type="SUPFAM" id="SSF117839">
    <property type="entry name" value="WWE domain"/>
    <property type="match status" value="1"/>
</dbReference>
<dbReference type="GO" id="GO:0008270">
    <property type="term" value="F:zinc ion binding"/>
    <property type="evidence" value="ECO:0007669"/>
    <property type="project" value="InterPro"/>
</dbReference>
<keyword evidence="17" id="KW-1185">Reference proteome</keyword>
<dbReference type="PROSITE" id="PS51996">
    <property type="entry name" value="TR_MART"/>
    <property type="match status" value="1"/>
</dbReference>
<comment type="similarity">
    <text evidence="2 10">Belongs to the Arg-specific ADP-ribosyltransferase family.</text>
</comment>
<evidence type="ECO:0000256" key="8">
    <source>
        <dbReference type="ARBA" id="ARBA00023026"/>
    </source>
</evidence>
<dbReference type="Proteomes" id="UP000663842">
    <property type="component" value="Unassembled WGS sequence"/>
</dbReference>
<keyword evidence="10" id="KW-0521">NADP</keyword>
<dbReference type="Proteomes" id="UP000663856">
    <property type="component" value="Unassembled WGS sequence"/>
</dbReference>
<dbReference type="EMBL" id="CAJNRF010007526">
    <property type="protein sequence ID" value="CAF2092418.1"/>
    <property type="molecule type" value="Genomic_DNA"/>
</dbReference>
<dbReference type="Proteomes" id="UP000663887">
    <property type="component" value="Unassembled WGS sequence"/>
</dbReference>
<keyword evidence="3" id="KW-0964">Secreted</keyword>
<evidence type="ECO:0000256" key="4">
    <source>
        <dbReference type="ARBA" id="ARBA00022656"/>
    </source>
</evidence>
<dbReference type="Proteomes" id="UP000663866">
    <property type="component" value="Unassembled WGS sequence"/>
</dbReference>
<protein>
    <recommendedName>
        <fullName evidence="10">NAD(P)(+)--arginine ADP-ribosyltransferase</fullName>
        <ecNumber evidence="10">2.4.2.31</ecNumber>
    </recommendedName>
    <alternativeName>
        <fullName evidence="10">Mono(ADP-ribosyl)transferase</fullName>
    </alternativeName>
</protein>
<dbReference type="GO" id="GO:0106274">
    <property type="term" value="F:NAD+-protein-arginine ADP-ribosyltransferase activity"/>
    <property type="evidence" value="ECO:0007669"/>
    <property type="project" value="UniProtKB-EC"/>
</dbReference>
<sequence>MTHASLSSRQCIQWIWKANAEPWSSSSEPTEWRSYSDIETAIIEEAFKNKLPGVLLDDYYVNLKQFVQISNINENSQRPIKRIVKEREEGRLREERFLSQPVLSLELCTNAVLTSQRFFVPLDNTFDLDTENETARRILVNKAAEGIIIEGKMIGKRREAEWIAEQLLKVREGTESQVWQCCVRLYSMESFLYKKMNEYMRLVGDTKHEALWRGKVPTYGPFAYLLFSTRHDYSGGLRTVYRGTNLPSDLIEQYQKNCIHFSRSYTYDDLFGLRINFPAFTSTSENRAKAEAFGNVLFVIEISSSDGVNISSYSDYDEEEILLDPTFVFWITSCTHDDTKNKWIIHLHSGAVKHPLII</sequence>
<evidence type="ECO:0000256" key="7">
    <source>
        <dbReference type="ARBA" id="ARBA00022695"/>
    </source>
</evidence>
<dbReference type="AlphaFoldDB" id="A0A816T2R9"/>
<evidence type="ECO:0000256" key="9">
    <source>
        <dbReference type="ARBA" id="ARBA00047597"/>
    </source>
</evidence>
<evidence type="ECO:0000256" key="10">
    <source>
        <dbReference type="RuleBase" id="RU361228"/>
    </source>
</evidence>
<dbReference type="InterPro" id="IPR004170">
    <property type="entry name" value="WWE_dom"/>
</dbReference>
<evidence type="ECO:0000313" key="17">
    <source>
        <dbReference type="Proteomes" id="UP000663866"/>
    </source>
</evidence>
<keyword evidence="8" id="KW-0843">Virulence</keyword>
<evidence type="ECO:0000313" key="13">
    <source>
        <dbReference type="EMBL" id="CAF2129399.1"/>
    </source>
</evidence>
<dbReference type="PANTHER" id="PTHR10339:SF25">
    <property type="entry name" value="SECRETED EXOENZYME S"/>
    <property type="match status" value="1"/>
</dbReference>
<dbReference type="Pfam" id="PF02825">
    <property type="entry name" value="WWE"/>
    <property type="match status" value="1"/>
</dbReference>
<dbReference type="Gene3D" id="3.30.720.50">
    <property type="match status" value="1"/>
</dbReference>
<comment type="subcellular location">
    <subcellularLocation>
        <location evidence="1">Secreted</location>
    </subcellularLocation>
</comment>
<keyword evidence="6 10" id="KW-0808">Transferase</keyword>
<keyword evidence="5 10" id="KW-0328">Glycosyltransferase</keyword>
<dbReference type="GO" id="GO:0090729">
    <property type="term" value="F:toxin activity"/>
    <property type="evidence" value="ECO:0007669"/>
    <property type="project" value="UniProtKB-KW"/>
</dbReference>
<dbReference type="EMBL" id="CAJOBF010000231">
    <property type="protein sequence ID" value="CAF3778087.1"/>
    <property type="molecule type" value="Genomic_DNA"/>
</dbReference>
<dbReference type="InterPro" id="IPR000768">
    <property type="entry name" value="ART"/>
</dbReference>
<dbReference type="PANTHER" id="PTHR10339">
    <property type="entry name" value="ADP-RIBOSYLTRANSFERASE"/>
    <property type="match status" value="1"/>
</dbReference>
<dbReference type="GO" id="GO:0016779">
    <property type="term" value="F:nucleotidyltransferase activity"/>
    <property type="evidence" value="ECO:0007669"/>
    <property type="project" value="UniProtKB-KW"/>
</dbReference>
<dbReference type="SMART" id="SM00678">
    <property type="entry name" value="WWE"/>
    <property type="match status" value="1"/>
</dbReference>
<keyword evidence="7" id="KW-0548">Nucleotidyltransferase</keyword>
<keyword evidence="10" id="KW-0520">NAD</keyword>
<dbReference type="Pfam" id="PF01129">
    <property type="entry name" value="ART"/>
    <property type="match status" value="1"/>
</dbReference>
<reference evidence="12" key="1">
    <citation type="submission" date="2021-02" db="EMBL/GenBank/DDBJ databases">
        <authorList>
            <person name="Nowell W R."/>
        </authorList>
    </citation>
    <scope>NUCLEOTIDE SEQUENCE</scope>
</reference>
<evidence type="ECO:0000313" key="14">
    <source>
        <dbReference type="EMBL" id="CAF3778087.1"/>
    </source>
</evidence>
<evidence type="ECO:0000256" key="2">
    <source>
        <dbReference type="ARBA" id="ARBA00009558"/>
    </source>
</evidence>
<evidence type="ECO:0000256" key="5">
    <source>
        <dbReference type="ARBA" id="ARBA00022676"/>
    </source>
</evidence>
<dbReference type="SUPFAM" id="SSF56399">
    <property type="entry name" value="ADP-ribosylation"/>
    <property type="match status" value="1"/>
</dbReference>
<evidence type="ECO:0000256" key="6">
    <source>
        <dbReference type="ARBA" id="ARBA00022679"/>
    </source>
</evidence>
<organism evidence="12 16">
    <name type="scientific">Rotaria magnacalcarata</name>
    <dbReference type="NCBI Taxonomy" id="392030"/>
    <lineage>
        <taxon>Eukaryota</taxon>
        <taxon>Metazoa</taxon>
        <taxon>Spiralia</taxon>
        <taxon>Gnathifera</taxon>
        <taxon>Rotifera</taxon>
        <taxon>Eurotatoria</taxon>
        <taxon>Bdelloidea</taxon>
        <taxon>Philodinida</taxon>
        <taxon>Philodinidae</taxon>
        <taxon>Rotaria</taxon>
    </lineage>
</organism>
<dbReference type="InterPro" id="IPR018123">
    <property type="entry name" value="WWE-dom_subgr"/>
</dbReference>
<dbReference type="EC" id="2.4.2.31" evidence="10"/>
<dbReference type="EMBL" id="CAJNRG010011112">
    <property type="protein sequence ID" value="CAF2129399.1"/>
    <property type="molecule type" value="Genomic_DNA"/>
</dbReference>
<comment type="catalytic activity">
    <reaction evidence="9 10">
        <text>L-arginyl-[protein] + NAD(+) = N(omega)-(ADP-D-ribosyl)-L-arginyl-[protein] + nicotinamide + H(+)</text>
        <dbReference type="Rhea" id="RHEA:19149"/>
        <dbReference type="Rhea" id="RHEA-COMP:10532"/>
        <dbReference type="Rhea" id="RHEA-COMP:15087"/>
        <dbReference type="ChEBI" id="CHEBI:15378"/>
        <dbReference type="ChEBI" id="CHEBI:17154"/>
        <dbReference type="ChEBI" id="CHEBI:29965"/>
        <dbReference type="ChEBI" id="CHEBI:57540"/>
        <dbReference type="ChEBI" id="CHEBI:142554"/>
        <dbReference type="EC" id="2.4.2.31"/>
    </reaction>
</comment>
<dbReference type="InterPro" id="IPR050999">
    <property type="entry name" value="ADP-ribosyltransferase_ARG"/>
</dbReference>
<evidence type="ECO:0000313" key="16">
    <source>
        <dbReference type="Proteomes" id="UP000663856"/>
    </source>
</evidence>
<gene>
    <name evidence="15" type="ORF">OVN521_LOCUS10437</name>
    <name evidence="14" type="ORF">UXM345_LOCUS3529</name>
    <name evidence="12" type="ORF">WKI299_LOCUS18472</name>
    <name evidence="13" type="ORF">XDN619_LOCUS24452</name>
</gene>
<evidence type="ECO:0000259" key="11">
    <source>
        <dbReference type="PROSITE" id="PS50918"/>
    </source>
</evidence>
<keyword evidence="4" id="KW-0800">Toxin</keyword>
<evidence type="ECO:0000256" key="1">
    <source>
        <dbReference type="ARBA" id="ARBA00004613"/>
    </source>
</evidence>
<dbReference type="GO" id="GO:0005576">
    <property type="term" value="C:extracellular region"/>
    <property type="evidence" value="ECO:0007669"/>
    <property type="project" value="UniProtKB-SubCell"/>
</dbReference>
<dbReference type="InterPro" id="IPR037197">
    <property type="entry name" value="WWE_dom_sf"/>
</dbReference>
<dbReference type="GO" id="GO:0003950">
    <property type="term" value="F:NAD+ poly-ADP-ribosyltransferase activity"/>
    <property type="evidence" value="ECO:0007669"/>
    <property type="project" value="TreeGrafter"/>
</dbReference>
<dbReference type="EMBL" id="CAJOBG010001331">
    <property type="protein sequence ID" value="CAF3918343.1"/>
    <property type="molecule type" value="Genomic_DNA"/>
</dbReference>
<dbReference type="Gene3D" id="3.90.176.10">
    <property type="entry name" value="Toxin ADP-ribosyltransferase, Chain A, domain 1"/>
    <property type="match status" value="1"/>
</dbReference>
<dbReference type="PROSITE" id="PS50918">
    <property type="entry name" value="WWE"/>
    <property type="match status" value="1"/>
</dbReference>
<accession>A0A816T2R9</accession>